<dbReference type="AlphaFoldDB" id="A0A166JDI0"/>
<protein>
    <recommendedName>
        <fullName evidence="2">RRM domain-containing protein</fullName>
    </recommendedName>
</protein>
<evidence type="ECO:0008006" key="2">
    <source>
        <dbReference type="Google" id="ProtNLM"/>
    </source>
</evidence>
<accession>A0A166JDI0</accession>
<evidence type="ECO:0000313" key="1">
    <source>
        <dbReference type="EMBL" id="KZP20748.1"/>
    </source>
</evidence>
<name>A0A166JDI0_9AGAM</name>
<reference evidence="1" key="1">
    <citation type="journal article" date="2016" name="Mol. Biol. Evol.">
        <title>Comparative Genomics of Early-Diverging Mushroom-Forming Fungi Provides Insights into the Origins of Lignocellulose Decay Capabilities.</title>
        <authorList>
            <person name="Nagy L.G."/>
            <person name="Riley R."/>
            <person name="Tritt A."/>
            <person name="Adam C."/>
            <person name="Daum C."/>
            <person name="Floudas D."/>
            <person name="Sun H."/>
            <person name="Yadav J.S."/>
            <person name="Pangilinan J."/>
            <person name="Larsson K.H."/>
            <person name="Matsuura K."/>
            <person name="Barry K."/>
            <person name="Labutti K."/>
            <person name="Kuo R."/>
            <person name="Ohm R.A."/>
            <person name="Bhattacharya S.S."/>
            <person name="Shirouzu T."/>
            <person name="Yoshinaga Y."/>
            <person name="Martin F.M."/>
            <person name="Grigoriev I.V."/>
            <person name="Hibbett D.S."/>
        </authorList>
    </citation>
    <scope>NUCLEOTIDE SEQUENCE [LARGE SCALE GENOMIC DNA]</scope>
    <source>
        <strain evidence="1">CBS 109695</strain>
    </source>
</reference>
<organism evidence="1">
    <name type="scientific">Athelia psychrophila</name>
    <dbReference type="NCBI Taxonomy" id="1759441"/>
    <lineage>
        <taxon>Eukaryota</taxon>
        <taxon>Fungi</taxon>
        <taxon>Dikarya</taxon>
        <taxon>Basidiomycota</taxon>
        <taxon>Agaricomycotina</taxon>
        <taxon>Agaricomycetes</taxon>
        <taxon>Agaricomycetidae</taxon>
        <taxon>Atheliales</taxon>
        <taxon>Atheliaceae</taxon>
        <taxon>Athelia</taxon>
    </lineage>
</organism>
<dbReference type="OrthoDB" id="5541797at2759"/>
<proteinExistence type="predicted"/>
<dbReference type="EMBL" id="KV417552">
    <property type="protein sequence ID" value="KZP20748.1"/>
    <property type="molecule type" value="Genomic_DNA"/>
</dbReference>
<sequence length="224" mass="24881">MLLRILDVEKAISIANETRNHIQLRGLPRTALPSDIQRAIVQGRLQGVGDIWLDYRRFMPTGNAWLRLTSSESLNHNLRALENVTMSAIAITSASSDPPPSPQRMRGLKGKDMAAKRGYFDGNGPRGGIKNSGTNVVIWGVPGKMSPDSLKELLCDFNLAGTEGGKTESVKIPPSDSAYTRMSKHLVRLASKSEAHRVVRALHMTYYHPEIHKHSYLIRARVVY</sequence>
<gene>
    <name evidence="1" type="ORF">FIBSPDRAFT_954190</name>
</gene>